<protein>
    <submittedName>
        <fullName evidence="1">Uncharacterized protein</fullName>
    </submittedName>
</protein>
<proteinExistence type="predicted"/>
<name>A0ABR0BAU1_9CRUS</name>
<comment type="caution">
    <text evidence="1">The sequence shown here is derived from an EMBL/GenBank/DDBJ whole genome shotgun (WGS) entry which is preliminary data.</text>
</comment>
<evidence type="ECO:0000313" key="2">
    <source>
        <dbReference type="Proteomes" id="UP001234178"/>
    </source>
</evidence>
<keyword evidence="2" id="KW-1185">Reference proteome</keyword>
<dbReference type="EMBL" id="JAOYFB010000054">
    <property type="protein sequence ID" value="KAK4045701.1"/>
    <property type="molecule type" value="Genomic_DNA"/>
</dbReference>
<accession>A0ABR0BAU1</accession>
<organism evidence="1 2">
    <name type="scientific">Daphnia magna</name>
    <dbReference type="NCBI Taxonomy" id="35525"/>
    <lineage>
        <taxon>Eukaryota</taxon>
        <taxon>Metazoa</taxon>
        <taxon>Ecdysozoa</taxon>
        <taxon>Arthropoda</taxon>
        <taxon>Crustacea</taxon>
        <taxon>Branchiopoda</taxon>
        <taxon>Diplostraca</taxon>
        <taxon>Cladocera</taxon>
        <taxon>Anomopoda</taxon>
        <taxon>Daphniidae</taxon>
        <taxon>Daphnia</taxon>
    </lineage>
</organism>
<dbReference type="Proteomes" id="UP001234178">
    <property type="component" value="Unassembled WGS sequence"/>
</dbReference>
<dbReference type="PROSITE" id="PS51257">
    <property type="entry name" value="PROKAR_LIPOPROTEIN"/>
    <property type="match status" value="1"/>
</dbReference>
<sequence length="97" mass="10615">MKSSSEVVSMALNNASSACSVVPMLLISDSKLQQTTQNDMLLLLLSDISDSSAISVIAHRYGVGLRTLSTVSCTKRRGMVVLAQNHYKKRWTCSENH</sequence>
<evidence type="ECO:0000313" key="1">
    <source>
        <dbReference type="EMBL" id="KAK4045701.1"/>
    </source>
</evidence>
<reference evidence="1 2" key="1">
    <citation type="journal article" date="2023" name="Nucleic Acids Res.">
        <title>The hologenome of Daphnia magna reveals possible DNA methylation and microbiome-mediated evolution of the host genome.</title>
        <authorList>
            <person name="Chaturvedi A."/>
            <person name="Li X."/>
            <person name="Dhandapani V."/>
            <person name="Marshall H."/>
            <person name="Kissane S."/>
            <person name="Cuenca-Cambronero M."/>
            <person name="Asole G."/>
            <person name="Calvet F."/>
            <person name="Ruiz-Romero M."/>
            <person name="Marangio P."/>
            <person name="Guigo R."/>
            <person name="Rago D."/>
            <person name="Mirbahai L."/>
            <person name="Eastwood N."/>
            <person name="Colbourne J.K."/>
            <person name="Zhou J."/>
            <person name="Mallon E."/>
            <person name="Orsini L."/>
        </authorList>
    </citation>
    <scope>NUCLEOTIDE SEQUENCE [LARGE SCALE GENOMIC DNA]</scope>
    <source>
        <strain evidence="1">LRV0_1</strain>
    </source>
</reference>
<gene>
    <name evidence="1" type="ORF">OUZ56_033563</name>
</gene>